<organism evidence="1 2">
    <name type="scientific">Purpureocillium lilacinum</name>
    <name type="common">Paecilomyces lilacinus</name>
    <dbReference type="NCBI Taxonomy" id="33203"/>
    <lineage>
        <taxon>Eukaryota</taxon>
        <taxon>Fungi</taxon>
        <taxon>Dikarya</taxon>
        <taxon>Ascomycota</taxon>
        <taxon>Pezizomycotina</taxon>
        <taxon>Sordariomycetes</taxon>
        <taxon>Hypocreomycetidae</taxon>
        <taxon>Hypocreales</taxon>
        <taxon>Ophiocordycipitaceae</taxon>
        <taxon>Purpureocillium</taxon>
    </lineage>
</organism>
<protein>
    <submittedName>
        <fullName evidence="1">Uncharacterized protein</fullName>
    </submittedName>
</protein>
<gene>
    <name evidence="1" type="ORF">VFPBJ_11760</name>
</gene>
<evidence type="ECO:0000313" key="2">
    <source>
        <dbReference type="Proteomes" id="UP000078240"/>
    </source>
</evidence>
<name>A0A179EWE0_PURLI</name>
<dbReference type="Proteomes" id="UP000078240">
    <property type="component" value="Unassembled WGS sequence"/>
</dbReference>
<accession>A0A179EWE0</accession>
<dbReference type="EMBL" id="LSBH01000115">
    <property type="protein sequence ID" value="OAQ57340.1"/>
    <property type="molecule type" value="Genomic_DNA"/>
</dbReference>
<sequence length="220" mass="24182">MLSDPAEDETLMLMRRALNCECPTTFESGGLYGALRSRALADGNSIAFDLGRVWTKDVSCIEPGSSFNVVVYLLFEFETEVYKSWGHLRQDLAIDANLHRGKRLGIAGEGSAGGSIAVHFSSFSPLVGPMTYREVEQAVKHYLGWCPNLAECPPRWRRAERLTVELVPQSAMSEWVKARGGIFSLAIDEGMFPGHGFPCEDAACCGQSDQKQTDVSVDKL</sequence>
<comment type="caution">
    <text evidence="1">The sequence shown here is derived from an EMBL/GenBank/DDBJ whole genome shotgun (WGS) entry which is preliminary data.</text>
</comment>
<proteinExistence type="predicted"/>
<dbReference type="AlphaFoldDB" id="A0A179EWE0"/>
<reference evidence="1 2" key="1">
    <citation type="submission" date="2016-01" db="EMBL/GenBank/DDBJ databases">
        <title>Biosynthesis of antibiotic leucinostatins and their inhibition on Phytophthora in bio-control Purpureocillium lilacinum.</title>
        <authorList>
            <person name="Wang G."/>
            <person name="Liu Z."/>
            <person name="Lin R."/>
            <person name="Li E."/>
            <person name="Mao Z."/>
            <person name="Ling J."/>
            <person name="Yin W."/>
            <person name="Xie B."/>
        </authorList>
    </citation>
    <scope>NUCLEOTIDE SEQUENCE [LARGE SCALE GENOMIC DNA]</scope>
    <source>
        <strain evidence="1">PLBJ-1</strain>
    </source>
</reference>
<evidence type="ECO:0000313" key="1">
    <source>
        <dbReference type="EMBL" id="OAQ57340.1"/>
    </source>
</evidence>